<accession>A0A369AXB7</accession>
<evidence type="ECO:0000313" key="6">
    <source>
        <dbReference type="EMBL" id="RCX13801.1"/>
    </source>
</evidence>
<dbReference type="PANTHER" id="PTHR30332">
    <property type="entry name" value="PROBABLE GENERAL SECRETION PATHWAY PROTEIN D"/>
    <property type="match status" value="1"/>
</dbReference>
<dbReference type="AlphaFoldDB" id="A0A369AXB7"/>
<dbReference type="SMART" id="SM00257">
    <property type="entry name" value="LysM"/>
    <property type="match status" value="1"/>
</dbReference>
<dbReference type="InterPro" id="IPR038591">
    <property type="entry name" value="NolW-like_sf"/>
</dbReference>
<name>A0A369AXB7_9FIRM</name>
<feature type="region of interest" description="Disordered" evidence="4">
    <location>
        <begin position="611"/>
        <end position="632"/>
    </location>
</feature>
<keyword evidence="7" id="KW-1185">Reference proteome</keyword>
<dbReference type="Gene3D" id="3.10.350.10">
    <property type="entry name" value="LysM domain"/>
    <property type="match status" value="1"/>
</dbReference>
<dbReference type="GO" id="GO:0015627">
    <property type="term" value="C:type II protein secretion system complex"/>
    <property type="evidence" value="ECO:0007669"/>
    <property type="project" value="TreeGrafter"/>
</dbReference>
<feature type="domain" description="LysM" evidence="5">
    <location>
        <begin position="50"/>
        <end position="94"/>
    </location>
</feature>
<comment type="caution">
    <text evidence="6">The sequence shown here is derived from an EMBL/GenBank/DDBJ whole genome shotgun (WGS) entry which is preliminary data.</text>
</comment>
<evidence type="ECO:0000256" key="3">
    <source>
        <dbReference type="ARBA" id="ARBA00023136"/>
    </source>
</evidence>
<organism evidence="6 7">
    <name type="scientific">Anaerobacterium chartisolvens</name>
    <dbReference type="NCBI Taxonomy" id="1297424"/>
    <lineage>
        <taxon>Bacteria</taxon>
        <taxon>Bacillati</taxon>
        <taxon>Bacillota</taxon>
        <taxon>Clostridia</taxon>
        <taxon>Eubacteriales</taxon>
        <taxon>Oscillospiraceae</taxon>
        <taxon>Anaerobacterium</taxon>
    </lineage>
</organism>
<dbReference type="SUPFAM" id="SSF54106">
    <property type="entry name" value="LysM domain"/>
    <property type="match status" value="1"/>
</dbReference>
<evidence type="ECO:0000259" key="5">
    <source>
        <dbReference type="PROSITE" id="PS51782"/>
    </source>
</evidence>
<dbReference type="InterPro" id="IPR036779">
    <property type="entry name" value="LysM_dom_sf"/>
</dbReference>
<dbReference type="InterPro" id="IPR018392">
    <property type="entry name" value="LysM"/>
</dbReference>
<proteinExistence type="predicted"/>
<dbReference type="Proteomes" id="UP000253034">
    <property type="component" value="Unassembled WGS sequence"/>
</dbReference>
<dbReference type="Pfam" id="PF03958">
    <property type="entry name" value="Secretin_N"/>
    <property type="match status" value="1"/>
</dbReference>
<reference evidence="6 7" key="1">
    <citation type="submission" date="2018-07" db="EMBL/GenBank/DDBJ databases">
        <title>Genomic Encyclopedia of Type Strains, Phase IV (KMG-IV): sequencing the most valuable type-strain genomes for metagenomic binning, comparative biology and taxonomic classification.</title>
        <authorList>
            <person name="Goeker M."/>
        </authorList>
    </citation>
    <scope>NUCLEOTIDE SEQUENCE [LARGE SCALE GENOMIC DNA]</scope>
    <source>
        <strain evidence="6 7">DSM 27016</strain>
    </source>
</reference>
<dbReference type="InterPro" id="IPR005644">
    <property type="entry name" value="NolW-like"/>
</dbReference>
<gene>
    <name evidence="6" type="ORF">DFR58_11630</name>
</gene>
<dbReference type="EMBL" id="QPJT01000016">
    <property type="protein sequence ID" value="RCX13801.1"/>
    <property type="molecule type" value="Genomic_DNA"/>
</dbReference>
<dbReference type="CDD" id="cd00118">
    <property type="entry name" value="LysM"/>
    <property type="match status" value="1"/>
</dbReference>
<dbReference type="PANTHER" id="PTHR30332:SF24">
    <property type="entry name" value="SECRETIN GSPD-RELATED"/>
    <property type="match status" value="1"/>
</dbReference>
<dbReference type="GO" id="GO:0016020">
    <property type="term" value="C:membrane"/>
    <property type="evidence" value="ECO:0007669"/>
    <property type="project" value="UniProtKB-SubCell"/>
</dbReference>
<evidence type="ECO:0000256" key="1">
    <source>
        <dbReference type="ARBA" id="ARBA00004370"/>
    </source>
</evidence>
<dbReference type="Gene3D" id="3.30.1370.120">
    <property type="match status" value="1"/>
</dbReference>
<dbReference type="InterPro" id="IPR050810">
    <property type="entry name" value="Bact_Secretion_Sys_Channel"/>
</dbReference>
<comment type="subcellular location">
    <subcellularLocation>
        <location evidence="1">Membrane</location>
    </subcellularLocation>
</comment>
<evidence type="ECO:0000256" key="4">
    <source>
        <dbReference type="SAM" id="MobiDB-lite"/>
    </source>
</evidence>
<dbReference type="GO" id="GO:0009306">
    <property type="term" value="P:protein secretion"/>
    <property type="evidence" value="ECO:0007669"/>
    <property type="project" value="TreeGrafter"/>
</dbReference>
<dbReference type="Pfam" id="PF01476">
    <property type="entry name" value="LysM"/>
    <property type="match status" value="1"/>
</dbReference>
<keyword evidence="3" id="KW-0472">Membrane</keyword>
<evidence type="ECO:0000256" key="2">
    <source>
        <dbReference type="ARBA" id="ARBA00022729"/>
    </source>
</evidence>
<keyword evidence="2" id="KW-0732">Signal</keyword>
<evidence type="ECO:0000313" key="7">
    <source>
        <dbReference type="Proteomes" id="UP000253034"/>
    </source>
</evidence>
<sequence>MVSKCGINVAKAVLILLMVPALLLSGVAPCFTAYRARASEGAASEGSSSFVYQVKKGDNVDLIAKRLGVDKNDVLEKNKISSDTILQPGQKLIISTGSDGGEQQPARRSYAPPSAITMDVAEADIRDVLSSLAIGMGVSIIYLDEPVNVTMHAEDMSPGLMLELVLKKHGLEYIRDGDTLVIGKASMLEKSFFSQMVITRFSLKYITADALSAQLGKLGLELKEMKLDGNPKAIWIQAAPQTLGKVREVITALDRPENANKDDVSLTVFELSHISAKELAQLITDMELKVTTIRAEANQKKIWAQGSAEEISKLGRLIEMLDVPENRVFVDSIVEIKLKYITPEKLEPIVQKVGIPVNIISLEANTGAFWAQGAEAAIADLKNLVQQLDIVDNYNMTEYDSLTRINLKYMSASALAPIIQQLGIEVKLITVQSNPGMIWVMGKAGELDAVNSVVAGVDIDTNRRDLSIFAMDFSFVTADQALAGLAQVGLEGVKTLALNQEVSKSLLIICPRAMESTVKSTLWGIDTEMGKILNRTPKLKIPVDYGSSSSVLNLRANLLSSLTGVPRASFKTSGNVSRDSDSSYYVLWLEETQGNIKKVKDMINLIDKPVEAPSGWIEGGSEGSSEGEAEDE</sequence>
<dbReference type="PROSITE" id="PS51782">
    <property type="entry name" value="LYSM"/>
    <property type="match status" value="1"/>
</dbReference>
<protein>
    <submittedName>
        <fullName evidence="6">LysM domain-containing protein</fullName>
    </submittedName>
</protein>